<name>A0A0J9U4W4_PLAVI</name>
<proteinExistence type="predicted"/>
<evidence type="ECO:0000313" key="4">
    <source>
        <dbReference type="Proteomes" id="UP000053239"/>
    </source>
</evidence>
<feature type="region of interest" description="Disordered" evidence="1">
    <location>
        <begin position="116"/>
        <end position="138"/>
    </location>
</feature>
<accession>A0A0J9U4W4</accession>
<evidence type="ECO:0000313" key="3">
    <source>
        <dbReference type="EMBL" id="KNA02193.1"/>
    </source>
</evidence>
<protein>
    <submittedName>
        <fullName evidence="3">Uncharacterized protein</fullName>
    </submittedName>
</protein>
<feature type="compositionally biased region" description="Basic and acidic residues" evidence="1">
    <location>
        <begin position="116"/>
        <end position="132"/>
    </location>
</feature>
<dbReference type="EMBL" id="KQ235192">
    <property type="protein sequence ID" value="KNA02193.1"/>
    <property type="molecule type" value="Genomic_DNA"/>
</dbReference>
<keyword evidence="2" id="KW-1133">Transmembrane helix</keyword>
<organism evidence="3 4">
    <name type="scientific">Plasmodium vivax North Korean</name>
    <dbReference type="NCBI Taxonomy" id="1035514"/>
    <lineage>
        <taxon>Eukaryota</taxon>
        <taxon>Sar</taxon>
        <taxon>Alveolata</taxon>
        <taxon>Apicomplexa</taxon>
        <taxon>Aconoidasida</taxon>
        <taxon>Haemosporida</taxon>
        <taxon>Plasmodiidae</taxon>
        <taxon>Plasmodium</taxon>
        <taxon>Plasmodium (Plasmodium)</taxon>
    </lineage>
</organism>
<evidence type="ECO:0000256" key="1">
    <source>
        <dbReference type="SAM" id="MobiDB-lite"/>
    </source>
</evidence>
<keyword evidence="2" id="KW-0472">Membrane</keyword>
<keyword evidence="2" id="KW-0812">Transmembrane</keyword>
<sequence>MDKKIFMNKKKFYLLSEILYLIKNEYEYISDVQKNIYNKFFGECVKIYKEILSADNCNIQNEYKKELNDFIDNFNKAKAYLNENNKEISHNDLQSFDASMCLQDLKVQVAEEVTDRRVTQEDNEATSHRGSEDEPAAEVLAESGLERVPGSRDVIADPVVNMRDSDLDVPKEQTDGNTSNPVGTIIGTSIGFVVLLITIYKVRKRFLINIIISC</sequence>
<dbReference type="AlphaFoldDB" id="A0A0J9U4W4"/>
<evidence type="ECO:0000256" key="2">
    <source>
        <dbReference type="SAM" id="Phobius"/>
    </source>
</evidence>
<gene>
    <name evidence="3" type="ORF">PVNG_06068</name>
</gene>
<feature type="transmembrane region" description="Helical" evidence="2">
    <location>
        <begin position="182"/>
        <end position="200"/>
    </location>
</feature>
<dbReference type="Proteomes" id="UP000053239">
    <property type="component" value="Unassembled WGS sequence"/>
</dbReference>
<reference evidence="3 4" key="1">
    <citation type="submission" date="2011-09" db="EMBL/GenBank/DDBJ databases">
        <title>The Genome Sequence of Plasmodium vivax North Korean.</title>
        <authorList>
            <consortium name="The Broad Institute Genome Sequencing Platform"/>
            <consortium name="The Broad Institute Genome Sequencing Center for Infectious Disease"/>
            <person name="Neafsey D."/>
            <person name="Carlton J."/>
            <person name="Barnwell J."/>
            <person name="Collins W."/>
            <person name="Escalante A."/>
            <person name="Mullikin J."/>
            <person name="Saul A."/>
            <person name="Guigo R."/>
            <person name="Camara F."/>
            <person name="Young S.K."/>
            <person name="Zeng Q."/>
            <person name="Gargeya S."/>
            <person name="Fitzgerald M."/>
            <person name="Haas B."/>
            <person name="Abouelleil A."/>
            <person name="Alvarado L."/>
            <person name="Arachchi H.M."/>
            <person name="Berlin A."/>
            <person name="Brown A."/>
            <person name="Chapman S.B."/>
            <person name="Chen Z."/>
            <person name="Dunbar C."/>
            <person name="Freedman E."/>
            <person name="Gearin G."/>
            <person name="Gellesch M."/>
            <person name="Goldberg J."/>
            <person name="Griggs A."/>
            <person name="Gujja S."/>
            <person name="Heiman D."/>
            <person name="Howarth C."/>
            <person name="Larson L."/>
            <person name="Lui A."/>
            <person name="MacDonald P.J.P."/>
            <person name="Montmayeur A."/>
            <person name="Murphy C."/>
            <person name="Neiman D."/>
            <person name="Pearson M."/>
            <person name="Priest M."/>
            <person name="Roberts A."/>
            <person name="Saif S."/>
            <person name="Shea T."/>
            <person name="Shenoy N."/>
            <person name="Sisk P."/>
            <person name="Stolte C."/>
            <person name="Sykes S."/>
            <person name="Wortman J."/>
            <person name="Nusbaum C."/>
            <person name="Birren B."/>
        </authorList>
    </citation>
    <scope>NUCLEOTIDE SEQUENCE [LARGE SCALE GENOMIC DNA]</scope>
    <source>
        <strain evidence="3 4">North Korean</strain>
    </source>
</reference>